<feature type="region of interest" description="Disordered" evidence="3">
    <location>
        <begin position="275"/>
        <end position="307"/>
    </location>
</feature>
<evidence type="ECO:0000313" key="5">
    <source>
        <dbReference type="Proteomes" id="UP000504618"/>
    </source>
</evidence>
<feature type="domain" description="Rootletin-like coiled-coil" evidence="4">
    <location>
        <begin position="23"/>
        <end position="156"/>
    </location>
</feature>
<evidence type="ECO:0000259" key="4">
    <source>
        <dbReference type="Pfam" id="PF15035"/>
    </source>
</evidence>
<dbReference type="GeneID" id="112463962"/>
<dbReference type="OrthoDB" id="7616744at2759"/>
<proteinExistence type="predicted"/>
<protein>
    <submittedName>
        <fullName evidence="6">Rootletin-like</fullName>
    </submittedName>
</protein>
<feature type="coiled-coil region" evidence="2">
    <location>
        <begin position="31"/>
        <end position="103"/>
    </location>
</feature>
<dbReference type="Pfam" id="PF15035">
    <property type="entry name" value="Rootletin"/>
    <property type="match status" value="1"/>
</dbReference>
<keyword evidence="5" id="KW-1185">Reference proteome</keyword>
<dbReference type="RefSeq" id="XP_024886462.1">
    <property type="nucleotide sequence ID" value="XM_025030694.1"/>
</dbReference>
<name>A0A6J1QVQ6_9HYME</name>
<dbReference type="InterPro" id="IPR055167">
    <property type="entry name" value="Rootletin-like_CC"/>
</dbReference>
<evidence type="ECO:0000256" key="2">
    <source>
        <dbReference type="SAM" id="Coils"/>
    </source>
</evidence>
<sequence length="587" mass="67759">MAETIPCDYSKPATGTVSSTTVLEAAHQTLRDIREEQIHDMDTALKKLREERRKCEELLQLNASLKDQLEESHQTNEALTNDLQKLSNDWDILREELAIKEDEWKEEEQAFNEYYISEHNRLLNLWRDVVSVKRLFAEMKSTTERDLSKLRNEIISSSNEMTSACNSTNFTMKLQATAAQSTPSQKMQQQEEEHAVIVLKTEITALKQQHAADQHEIRTKDDRIDQLIREIRNLEERCGVSEAAVSQSVRMQEDIEVLASALRDIAHAVIQDAESRDADTKQASPHIHHLSPSGLIQQRSPKRSTRGSAIPAFAESTISAVRAALQKYQLTIRELQIKSQTNKEQILAMRKQCDNAEENAQMLNTKVAELISQLDTCRSQCAQLDQEKDMLQKSFNTVKLEKNALDKNKMELNSTMEALRNNYEKLQKTNNKLQKLCDNLEDEKMYLQNELGRISEDVDLKELSLRSEEDRCSKMREELLTLREDLSKTYLAKDMLEQQKLETDGLISQIEKSKGDLELELERVLLEKSDVQEILMKMEAMCSNHEQDKQRLQEELKKMTDERNKLANQCINQQGDLNSFTQKIFLE</sequence>
<reference evidence="6" key="1">
    <citation type="submission" date="2025-08" db="UniProtKB">
        <authorList>
            <consortium name="RefSeq"/>
        </authorList>
    </citation>
    <scope>IDENTIFICATION</scope>
    <source>
        <tissue evidence="6">Whole body</tissue>
    </source>
</reference>
<dbReference type="PANTHER" id="PTHR23159">
    <property type="entry name" value="CENTROSOMAL PROTEIN 2"/>
    <property type="match status" value="1"/>
</dbReference>
<organism evidence="5 6">
    <name type="scientific">Temnothorax curvispinosus</name>
    <dbReference type="NCBI Taxonomy" id="300111"/>
    <lineage>
        <taxon>Eukaryota</taxon>
        <taxon>Metazoa</taxon>
        <taxon>Ecdysozoa</taxon>
        <taxon>Arthropoda</taxon>
        <taxon>Hexapoda</taxon>
        <taxon>Insecta</taxon>
        <taxon>Pterygota</taxon>
        <taxon>Neoptera</taxon>
        <taxon>Endopterygota</taxon>
        <taxon>Hymenoptera</taxon>
        <taxon>Apocrita</taxon>
        <taxon>Aculeata</taxon>
        <taxon>Formicoidea</taxon>
        <taxon>Formicidae</taxon>
        <taxon>Myrmicinae</taxon>
        <taxon>Temnothorax</taxon>
    </lineage>
</organism>
<evidence type="ECO:0000313" key="6">
    <source>
        <dbReference type="RefSeq" id="XP_024886462.1"/>
    </source>
</evidence>
<feature type="coiled-coil region" evidence="2">
    <location>
        <begin position="318"/>
        <end position="569"/>
    </location>
</feature>
<gene>
    <name evidence="6" type="primary">LOC112463962</name>
</gene>
<feature type="coiled-coil region" evidence="2">
    <location>
        <begin position="217"/>
        <end position="244"/>
    </location>
</feature>
<dbReference type="Proteomes" id="UP000504618">
    <property type="component" value="Unplaced"/>
</dbReference>
<accession>A0A6J1QVQ6</accession>
<evidence type="ECO:0000256" key="1">
    <source>
        <dbReference type="ARBA" id="ARBA00023054"/>
    </source>
</evidence>
<dbReference type="AlphaFoldDB" id="A0A6J1QVQ6"/>
<dbReference type="PANTHER" id="PTHR23159:SF65">
    <property type="entry name" value="ROOTLETIN, ISOFORM D"/>
    <property type="match status" value="1"/>
</dbReference>
<evidence type="ECO:0000256" key="3">
    <source>
        <dbReference type="SAM" id="MobiDB-lite"/>
    </source>
</evidence>
<keyword evidence="1 2" id="KW-0175">Coiled coil</keyword>